<dbReference type="KEGG" id="sarm:DVA86_26050"/>
<keyword evidence="1" id="KW-0472">Membrane</keyword>
<proteinExistence type="predicted"/>
<protein>
    <submittedName>
        <fullName evidence="3">Uncharacterized protein</fullName>
    </submittedName>
</protein>
<feature type="signal peptide" evidence="2">
    <location>
        <begin position="1"/>
        <end position="21"/>
    </location>
</feature>
<sequence>MLLRRVRRLAGAAGAVVCAYAAWRLAVRPDACGPVEAVVVAGGWGLSLLPVHAVAYGDERRGPGRTDGGGAVP</sequence>
<keyword evidence="1" id="KW-0812">Transmembrane</keyword>
<gene>
    <name evidence="3" type="ORF">DVA86_26050</name>
</gene>
<dbReference type="Proteomes" id="UP000254425">
    <property type="component" value="Chromosome"/>
</dbReference>
<dbReference type="EMBL" id="CP031320">
    <property type="protein sequence ID" value="AXK37654.1"/>
    <property type="molecule type" value="Genomic_DNA"/>
</dbReference>
<name>A0A345Y188_9ACTN</name>
<keyword evidence="4" id="KW-1185">Reference proteome</keyword>
<evidence type="ECO:0000313" key="4">
    <source>
        <dbReference type="Proteomes" id="UP000254425"/>
    </source>
</evidence>
<organism evidence="3 4">
    <name type="scientific">Streptomyces armeniacus</name>
    <dbReference type="NCBI Taxonomy" id="83291"/>
    <lineage>
        <taxon>Bacteria</taxon>
        <taxon>Bacillati</taxon>
        <taxon>Actinomycetota</taxon>
        <taxon>Actinomycetes</taxon>
        <taxon>Kitasatosporales</taxon>
        <taxon>Streptomycetaceae</taxon>
        <taxon>Streptomyces</taxon>
    </lineage>
</organism>
<dbReference type="AlphaFoldDB" id="A0A345Y188"/>
<evidence type="ECO:0000256" key="1">
    <source>
        <dbReference type="SAM" id="Phobius"/>
    </source>
</evidence>
<evidence type="ECO:0000256" key="2">
    <source>
        <dbReference type="SAM" id="SignalP"/>
    </source>
</evidence>
<keyword evidence="2" id="KW-0732">Signal</keyword>
<keyword evidence="1" id="KW-1133">Transmembrane helix</keyword>
<evidence type="ECO:0000313" key="3">
    <source>
        <dbReference type="EMBL" id="AXK37654.1"/>
    </source>
</evidence>
<feature type="transmembrane region" description="Helical" evidence="1">
    <location>
        <begin position="37"/>
        <end position="56"/>
    </location>
</feature>
<reference evidence="3 4" key="1">
    <citation type="submission" date="2018-07" db="EMBL/GenBank/DDBJ databases">
        <title>Draft genome of the type strain Streptomyces armeniacus ATCC 15676.</title>
        <authorList>
            <person name="Labana P."/>
            <person name="Gosse J.T."/>
            <person name="Boddy C.N."/>
        </authorList>
    </citation>
    <scope>NUCLEOTIDE SEQUENCE [LARGE SCALE GENOMIC DNA]</scope>
    <source>
        <strain evidence="3 4">ATCC 15676</strain>
    </source>
</reference>
<feature type="chain" id="PRO_5016566513" evidence="2">
    <location>
        <begin position="22"/>
        <end position="73"/>
    </location>
</feature>
<accession>A0A345Y188</accession>